<dbReference type="Proteomes" id="UP000187203">
    <property type="component" value="Unassembled WGS sequence"/>
</dbReference>
<comment type="caution">
    <text evidence="1">The sequence shown here is derived from an EMBL/GenBank/DDBJ whole genome shotgun (WGS) entry which is preliminary data.</text>
</comment>
<dbReference type="AlphaFoldDB" id="A0A1R3KA77"/>
<gene>
    <name evidence="1" type="ORF">COLO4_10050</name>
</gene>
<organism evidence="1 2">
    <name type="scientific">Corchorus olitorius</name>
    <dbReference type="NCBI Taxonomy" id="93759"/>
    <lineage>
        <taxon>Eukaryota</taxon>
        <taxon>Viridiplantae</taxon>
        <taxon>Streptophyta</taxon>
        <taxon>Embryophyta</taxon>
        <taxon>Tracheophyta</taxon>
        <taxon>Spermatophyta</taxon>
        <taxon>Magnoliopsida</taxon>
        <taxon>eudicotyledons</taxon>
        <taxon>Gunneridae</taxon>
        <taxon>Pentapetalae</taxon>
        <taxon>rosids</taxon>
        <taxon>malvids</taxon>
        <taxon>Malvales</taxon>
        <taxon>Malvaceae</taxon>
        <taxon>Grewioideae</taxon>
        <taxon>Apeibeae</taxon>
        <taxon>Corchorus</taxon>
    </lineage>
</organism>
<accession>A0A1R3KA77</accession>
<protein>
    <submittedName>
        <fullName evidence="1">Uncharacterized protein</fullName>
    </submittedName>
</protein>
<evidence type="ECO:0000313" key="2">
    <source>
        <dbReference type="Proteomes" id="UP000187203"/>
    </source>
</evidence>
<reference evidence="2" key="1">
    <citation type="submission" date="2013-09" db="EMBL/GenBank/DDBJ databases">
        <title>Corchorus olitorius genome sequencing.</title>
        <authorList>
            <person name="Alam M."/>
            <person name="Haque M.S."/>
            <person name="Islam M.S."/>
            <person name="Emdad E.M."/>
            <person name="Islam M.M."/>
            <person name="Ahmed B."/>
            <person name="Halim A."/>
            <person name="Hossen Q.M.M."/>
            <person name="Hossain M.Z."/>
            <person name="Ahmed R."/>
            <person name="Khan M.M."/>
            <person name="Islam R."/>
            <person name="Rashid M.M."/>
            <person name="Khan S.A."/>
            <person name="Rahman M.S."/>
            <person name="Alam M."/>
            <person name="Yahiya A.S."/>
            <person name="Khan M.S."/>
            <person name="Azam M.S."/>
            <person name="Haque T."/>
            <person name="Lashkar M.Z.H."/>
            <person name="Akhand A.I."/>
            <person name="Morshed G."/>
            <person name="Roy S."/>
            <person name="Uddin K.S."/>
            <person name="Rabeya T."/>
            <person name="Hossain A.S."/>
            <person name="Chowdhury A."/>
            <person name="Snigdha A.R."/>
            <person name="Mortoza M.S."/>
            <person name="Matin S.A."/>
            <person name="Hoque S.M.E."/>
            <person name="Islam M.K."/>
            <person name="Roy D.K."/>
            <person name="Haider R."/>
            <person name="Moosa M.M."/>
            <person name="Elias S.M."/>
            <person name="Hasan A.M."/>
            <person name="Jahan S."/>
            <person name="Shafiuddin M."/>
            <person name="Mahmood N."/>
            <person name="Shommy N.S."/>
        </authorList>
    </citation>
    <scope>NUCLEOTIDE SEQUENCE [LARGE SCALE GENOMIC DNA]</scope>
    <source>
        <strain evidence="2">cv. O-4</strain>
    </source>
</reference>
<name>A0A1R3KA77_9ROSI</name>
<proteinExistence type="predicted"/>
<keyword evidence="2" id="KW-1185">Reference proteome</keyword>
<dbReference type="EMBL" id="AWUE01014353">
    <property type="protein sequence ID" value="OMP03973.1"/>
    <property type="molecule type" value="Genomic_DNA"/>
</dbReference>
<sequence>MILTLCVAGGEACHLSAGGLFPLILSSIRESKLFEVFNERMLL</sequence>
<evidence type="ECO:0000313" key="1">
    <source>
        <dbReference type="EMBL" id="OMP03973.1"/>
    </source>
</evidence>